<dbReference type="Pfam" id="PF13516">
    <property type="entry name" value="LRR_6"/>
    <property type="match status" value="1"/>
</dbReference>
<dbReference type="PANTHER" id="PTHR47818">
    <property type="entry name" value="RNI-LIKE SUPERFAMILY PROTEIN"/>
    <property type="match status" value="1"/>
</dbReference>
<evidence type="ECO:0000313" key="1">
    <source>
        <dbReference type="EMBL" id="KAJ4802624.1"/>
    </source>
</evidence>
<sequence>MPNLTSLDLSDNTLTDEGIRYLIPFFVWAFGKVKPLSDLSLESCSITDKGFDELLKHCLPVFRESLSKLSLSDNRLGSIVAENMEKLMGESLVSVSHINISKNRGKNEAAIFISDMISRAPHLVSINAAFNIMPPESFTVIFNALDMHFKERGKLELLDLTNNPQLFISETTSQITKFQHRGNPVVIFSRRPAHFQIMLHRGVQRADR</sequence>
<dbReference type="PANTHER" id="PTHR47818:SF2">
    <property type="entry name" value="F-BOX DOMAIN-CONTAINING PROTEIN"/>
    <property type="match status" value="1"/>
</dbReference>
<dbReference type="InterPro" id="IPR032675">
    <property type="entry name" value="LRR_dom_sf"/>
</dbReference>
<proteinExistence type="predicted"/>
<dbReference type="AlphaFoldDB" id="A0AAV8GAB3"/>
<evidence type="ECO:0000313" key="2">
    <source>
        <dbReference type="Proteomes" id="UP001140206"/>
    </source>
</evidence>
<dbReference type="InterPro" id="IPR006553">
    <property type="entry name" value="Leu-rich_rpt_Cys-con_subtyp"/>
</dbReference>
<dbReference type="Gene3D" id="3.80.10.10">
    <property type="entry name" value="Ribonuclease Inhibitor"/>
    <property type="match status" value="1"/>
</dbReference>
<name>A0AAV8GAB3_9POAL</name>
<comment type="caution">
    <text evidence="1">The sequence shown here is derived from an EMBL/GenBank/DDBJ whole genome shotgun (WGS) entry which is preliminary data.</text>
</comment>
<accession>A0AAV8GAB3</accession>
<organism evidence="1 2">
    <name type="scientific">Rhynchospora pubera</name>
    <dbReference type="NCBI Taxonomy" id="906938"/>
    <lineage>
        <taxon>Eukaryota</taxon>
        <taxon>Viridiplantae</taxon>
        <taxon>Streptophyta</taxon>
        <taxon>Embryophyta</taxon>
        <taxon>Tracheophyta</taxon>
        <taxon>Spermatophyta</taxon>
        <taxon>Magnoliopsida</taxon>
        <taxon>Liliopsida</taxon>
        <taxon>Poales</taxon>
        <taxon>Cyperaceae</taxon>
        <taxon>Cyperoideae</taxon>
        <taxon>Rhynchosporeae</taxon>
        <taxon>Rhynchospora</taxon>
    </lineage>
</organism>
<dbReference type="SUPFAM" id="SSF52047">
    <property type="entry name" value="RNI-like"/>
    <property type="match status" value="1"/>
</dbReference>
<protein>
    <submittedName>
        <fullName evidence="1">Ribonuclease inhibitor</fullName>
    </submittedName>
</protein>
<dbReference type="SMART" id="SM00367">
    <property type="entry name" value="LRR_CC"/>
    <property type="match status" value="2"/>
</dbReference>
<keyword evidence="2" id="KW-1185">Reference proteome</keyword>
<dbReference type="InterPro" id="IPR001611">
    <property type="entry name" value="Leu-rich_rpt"/>
</dbReference>
<gene>
    <name evidence="1" type="ORF">LUZ62_015190</name>
</gene>
<dbReference type="EMBL" id="JAMFTS010000001">
    <property type="protein sequence ID" value="KAJ4802624.1"/>
    <property type="molecule type" value="Genomic_DNA"/>
</dbReference>
<dbReference type="Proteomes" id="UP001140206">
    <property type="component" value="Chromosome 1"/>
</dbReference>
<reference evidence="1" key="1">
    <citation type="submission" date="2022-08" db="EMBL/GenBank/DDBJ databases">
        <authorList>
            <person name="Marques A."/>
        </authorList>
    </citation>
    <scope>NUCLEOTIDE SEQUENCE</scope>
    <source>
        <strain evidence="1">RhyPub2mFocal</strain>
        <tissue evidence="1">Leaves</tissue>
    </source>
</reference>